<dbReference type="InterPro" id="IPR027417">
    <property type="entry name" value="P-loop_NTPase"/>
</dbReference>
<gene>
    <name evidence="1" type="ORF">DW747_02875</name>
</gene>
<dbReference type="SUPFAM" id="SSF52540">
    <property type="entry name" value="P-loop containing nucleoside triphosphate hydrolases"/>
    <property type="match status" value="1"/>
</dbReference>
<name>A0A3E2XP84_9FIRM</name>
<comment type="caution">
    <text evidence="1">The sequence shown here is derived from an EMBL/GenBank/DDBJ whole genome shotgun (WGS) entry which is preliminary data.</text>
</comment>
<dbReference type="EMBL" id="QVFD01000002">
    <property type="protein sequence ID" value="RGC50329.1"/>
    <property type="molecule type" value="Genomic_DNA"/>
</dbReference>
<accession>A0A3E2XP84</accession>
<dbReference type="Gene3D" id="3.40.50.300">
    <property type="entry name" value="P-loop containing nucleotide triphosphate hydrolases"/>
    <property type="match status" value="1"/>
</dbReference>
<protein>
    <submittedName>
        <fullName evidence="1">Uncharacterized protein</fullName>
    </submittedName>
</protein>
<organism evidence="1 2">
    <name type="scientific">Coprococcus catus</name>
    <dbReference type="NCBI Taxonomy" id="116085"/>
    <lineage>
        <taxon>Bacteria</taxon>
        <taxon>Bacillati</taxon>
        <taxon>Bacillota</taxon>
        <taxon>Clostridia</taxon>
        <taxon>Lachnospirales</taxon>
        <taxon>Lachnospiraceae</taxon>
        <taxon>Coprococcus</taxon>
    </lineage>
</organism>
<proteinExistence type="predicted"/>
<dbReference type="AlphaFoldDB" id="A0A3E2XP84"/>
<evidence type="ECO:0000313" key="2">
    <source>
        <dbReference type="Proteomes" id="UP000261231"/>
    </source>
</evidence>
<evidence type="ECO:0000313" key="1">
    <source>
        <dbReference type="EMBL" id="RGC50329.1"/>
    </source>
</evidence>
<keyword evidence="2" id="KW-1185">Reference proteome</keyword>
<sequence length="811" mass="93561">MDNSAARNKWMDRKALENYRHAMRICCMNALHVCSDEALSELCYDLDISRNGDARAYEHLLGGQCMVITSEPGGGKSYLMWLLLRDYLEDCRDDSDRLPVFLDGRDCGIVWDSIEKGIVRALSRHFPLVTEELVRERLRAGGFVLLVDAVDAQSETGSFLLSGLYRLGHDTDNTVIIASRMQCDRRDFHSDFVYYTIDPVSNEQIIRWLERDAALKMIGGDERNRSCEIQRMPGRLLEVLRTPLFIRMYAMTAVHSAVHSDDWRILSNHTALLEAYIDMRMKSMSCSPENRDRIFAVLCEYAADSYVNGDSEERFLNWERSEICTQIEAAGFITRRSQTVHFRYSVFHQFFMACYLSGLSAEQLNIWMDAHKSDKRYDESICYLAGILANHCSQNWILDYLEQNNLRLYVKALAYGRNYAASEVNINFEYACHFFARVLRTYESIIQTHFDNIYRLFDGYSIDDTGKVCIRGNMNLRQRTLSVCMYNGSAEAKTLEAVVSGGRGIYRIEDKTGVSFDFEEHMIRNRREYCYDLDLLTLGPDTAREIAVDMIRDQTMRAMDRKNIFDGHVDVLLAEYTESKLRRLRSKRWTGNSESILTLYTGDYDRIIHRLEQLSVTNIEINVCASLTALIRSRVDDVTELLDIRPDLPQTDLMLKQGRHSDRSEAAYSDRQLLKKIQRIWTLSDDAIRKITTEIVPALSAVRQPARKIGWVCRGDGFSGIRYIEVKTDEGEDISPILEFREDADRIGASGDLASAADLHGTGQLQRLGKCESDVLREGTSILQRYFGDYVFHSIIYREVKRDFERLFDRR</sequence>
<reference evidence="1 2" key="1">
    <citation type="submission" date="2018-08" db="EMBL/GenBank/DDBJ databases">
        <title>A genome reference for cultivated species of the human gut microbiota.</title>
        <authorList>
            <person name="Zou Y."/>
            <person name="Xue W."/>
            <person name="Luo G."/>
        </authorList>
    </citation>
    <scope>NUCLEOTIDE SEQUENCE [LARGE SCALE GENOMIC DNA]</scope>
    <source>
        <strain evidence="1 2">AM28-39</strain>
    </source>
</reference>
<dbReference type="Proteomes" id="UP000261231">
    <property type="component" value="Unassembled WGS sequence"/>
</dbReference>